<dbReference type="Proteomes" id="UP000254133">
    <property type="component" value="Unassembled WGS sequence"/>
</dbReference>
<dbReference type="InterPro" id="IPR036398">
    <property type="entry name" value="CA_dom_sf"/>
</dbReference>
<keyword evidence="8 10" id="KW-0456">Lyase</keyword>
<dbReference type="EMBL" id="UGPZ01000002">
    <property type="protein sequence ID" value="STY91337.1"/>
    <property type="molecule type" value="Genomic_DNA"/>
</dbReference>
<comment type="similarity">
    <text evidence="3 10">Belongs to the alpha-carbonic anhydrase family.</text>
</comment>
<keyword evidence="6 10" id="KW-0479">Metal-binding</keyword>
<dbReference type="PROSITE" id="PS00162">
    <property type="entry name" value="ALPHA_CA_1"/>
    <property type="match status" value="1"/>
</dbReference>
<evidence type="ECO:0000256" key="2">
    <source>
        <dbReference type="ARBA" id="ARBA00002904"/>
    </source>
</evidence>
<evidence type="ECO:0000256" key="3">
    <source>
        <dbReference type="ARBA" id="ARBA00010718"/>
    </source>
</evidence>
<dbReference type="GO" id="GO:0004089">
    <property type="term" value="F:carbonate dehydratase activity"/>
    <property type="evidence" value="ECO:0007669"/>
    <property type="project" value="UniProtKB-UniRule"/>
</dbReference>
<keyword evidence="7 10" id="KW-0862">Zinc</keyword>
<evidence type="ECO:0000256" key="7">
    <source>
        <dbReference type="ARBA" id="ARBA00022833"/>
    </source>
</evidence>
<evidence type="ECO:0000256" key="10">
    <source>
        <dbReference type="RuleBase" id="RU367011"/>
    </source>
</evidence>
<dbReference type="SMART" id="SM01057">
    <property type="entry name" value="Carb_anhydrase"/>
    <property type="match status" value="1"/>
</dbReference>
<gene>
    <name evidence="12" type="primary">cah</name>
    <name evidence="12" type="ORF">NCTC9426_01385</name>
</gene>
<dbReference type="Pfam" id="PF00194">
    <property type="entry name" value="Carb_anhydrase"/>
    <property type="match status" value="1"/>
</dbReference>
<comment type="function">
    <text evidence="2 10">Reversible hydration of carbon dioxide.</text>
</comment>
<dbReference type="Gene3D" id="3.10.200.10">
    <property type="entry name" value="Alpha carbonic anhydrase"/>
    <property type="match status" value="1"/>
</dbReference>
<dbReference type="InterPro" id="IPR041891">
    <property type="entry name" value="Alpha_CA_prokaryot-like"/>
</dbReference>
<evidence type="ECO:0000313" key="12">
    <source>
        <dbReference type="EMBL" id="STY91337.1"/>
    </source>
</evidence>
<evidence type="ECO:0000256" key="5">
    <source>
        <dbReference type="ARBA" id="ARBA00014628"/>
    </source>
</evidence>
<accession>A0A378PS99</accession>
<evidence type="ECO:0000256" key="8">
    <source>
        <dbReference type="ARBA" id="ARBA00023239"/>
    </source>
</evidence>
<dbReference type="PANTHER" id="PTHR18952:SF265">
    <property type="entry name" value="CARBONIC ANHYDRASE"/>
    <property type="match status" value="1"/>
</dbReference>
<reference evidence="12 13" key="1">
    <citation type="submission" date="2018-06" db="EMBL/GenBank/DDBJ databases">
        <authorList>
            <consortium name="Pathogen Informatics"/>
            <person name="Doyle S."/>
        </authorList>
    </citation>
    <scope>NUCLEOTIDE SEQUENCE [LARGE SCALE GENOMIC DNA]</scope>
    <source>
        <strain evidence="12 13">NCTC9426</strain>
    </source>
</reference>
<feature type="signal peptide" evidence="10">
    <location>
        <begin position="1"/>
        <end position="19"/>
    </location>
</feature>
<sequence length="265" mass="29426">MLKPTLAISVLALALSACITTQSVKPEHAHAYSHDHHHDHDHGWDYAHLEKWGDLEVNKLCGTGVEQSPINIDTVVKPRPDSQGNFTLTPSYTASDFEVKNNGHTIVFNAKDDKNTLNVNGMDYKLLQFHYHVPSEHTVMNAFYPLEIHFVHQNANGGLAVVGVLVEKGATNINLGRILTDLSKDSKYKSILSAFDVSTIMFKDSKTYAYNGSLTTPPCSEQVQWLLKAKPISADSEQLNTLAKLYNGNNRPVQPQGDRTVYVVE</sequence>
<comment type="cofactor">
    <cofactor evidence="1 10">
        <name>Zn(2+)</name>
        <dbReference type="ChEBI" id="CHEBI:29105"/>
    </cofactor>
</comment>
<proteinExistence type="inferred from homology"/>
<evidence type="ECO:0000256" key="1">
    <source>
        <dbReference type="ARBA" id="ARBA00001947"/>
    </source>
</evidence>
<dbReference type="InterPro" id="IPR018338">
    <property type="entry name" value="Carbonic_anhydrase_a-class_CS"/>
</dbReference>
<dbReference type="InterPro" id="IPR023561">
    <property type="entry name" value="Carbonic_anhydrase_a-class"/>
</dbReference>
<dbReference type="SUPFAM" id="SSF51069">
    <property type="entry name" value="Carbonic anhydrase"/>
    <property type="match status" value="1"/>
</dbReference>
<organism evidence="12 13">
    <name type="scientific">Moraxella bovis</name>
    <dbReference type="NCBI Taxonomy" id="476"/>
    <lineage>
        <taxon>Bacteria</taxon>
        <taxon>Pseudomonadati</taxon>
        <taxon>Pseudomonadota</taxon>
        <taxon>Gammaproteobacteria</taxon>
        <taxon>Moraxellales</taxon>
        <taxon>Moraxellaceae</taxon>
        <taxon>Moraxella</taxon>
    </lineage>
</organism>
<feature type="chain" id="PRO_5025076002" description="Carbonic anhydrase" evidence="10">
    <location>
        <begin position="20"/>
        <end position="265"/>
    </location>
</feature>
<dbReference type="InterPro" id="IPR001148">
    <property type="entry name" value="CA_dom"/>
</dbReference>
<dbReference type="PANTHER" id="PTHR18952">
    <property type="entry name" value="CARBONIC ANHYDRASE"/>
    <property type="match status" value="1"/>
</dbReference>
<evidence type="ECO:0000256" key="9">
    <source>
        <dbReference type="ARBA" id="ARBA00048348"/>
    </source>
</evidence>
<dbReference type="CDD" id="cd03124">
    <property type="entry name" value="alpha_CA_prokaryotic_like"/>
    <property type="match status" value="1"/>
</dbReference>
<dbReference type="PROSITE" id="PS51144">
    <property type="entry name" value="ALPHA_CA_2"/>
    <property type="match status" value="1"/>
</dbReference>
<name>A0A378PS99_MORBO</name>
<evidence type="ECO:0000256" key="4">
    <source>
        <dbReference type="ARBA" id="ARBA00012925"/>
    </source>
</evidence>
<comment type="catalytic activity">
    <reaction evidence="9 10">
        <text>hydrogencarbonate + H(+) = CO2 + H2O</text>
        <dbReference type="Rhea" id="RHEA:10748"/>
        <dbReference type="ChEBI" id="CHEBI:15377"/>
        <dbReference type="ChEBI" id="CHEBI:15378"/>
        <dbReference type="ChEBI" id="CHEBI:16526"/>
        <dbReference type="ChEBI" id="CHEBI:17544"/>
        <dbReference type="EC" id="4.2.1.1"/>
    </reaction>
</comment>
<keyword evidence="10" id="KW-0732">Signal</keyword>
<dbReference type="PROSITE" id="PS51257">
    <property type="entry name" value="PROKAR_LIPOPROTEIN"/>
    <property type="match status" value="1"/>
</dbReference>
<feature type="domain" description="Alpha-carbonic anhydrase" evidence="11">
    <location>
        <begin position="42"/>
        <end position="265"/>
    </location>
</feature>
<dbReference type="AlphaFoldDB" id="A0A378PS99"/>
<evidence type="ECO:0000313" key="13">
    <source>
        <dbReference type="Proteomes" id="UP000254133"/>
    </source>
</evidence>
<dbReference type="EC" id="4.2.1.1" evidence="4 10"/>
<protein>
    <recommendedName>
        <fullName evidence="5 10">Carbonic anhydrase</fullName>
        <ecNumber evidence="4 10">4.2.1.1</ecNumber>
    </recommendedName>
</protein>
<dbReference type="RefSeq" id="WP_115369224.1">
    <property type="nucleotide sequence ID" value="NZ_UGPZ01000002.1"/>
</dbReference>
<dbReference type="GO" id="GO:0008270">
    <property type="term" value="F:zinc ion binding"/>
    <property type="evidence" value="ECO:0007669"/>
    <property type="project" value="UniProtKB-UniRule"/>
</dbReference>
<evidence type="ECO:0000259" key="11">
    <source>
        <dbReference type="PROSITE" id="PS51144"/>
    </source>
</evidence>
<evidence type="ECO:0000256" key="6">
    <source>
        <dbReference type="ARBA" id="ARBA00022723"/>
    </source>
</evidence>